<keyword evidence="3" id="KW-1185">Reference proteome</keyword>
<proteinExistence type="predicted"/>
<dbReference type="Pfam" id="PF22936">
    <property type="entry name" value="Pol_BBD"/>
    <property type="match status" value="1"/>
</dbReference>
<organism evidence="2 3">
    <name type="scientific">Abeliophyllum distichum</name>
    <dbReference type="NCBI Taxonomy" id="126358"/>
    <lineage>
        <taxon>Eukaryota</taxon>
        <taxon>Viridiplantae</taxon>
        <taxon>Streptophyta</taxon>
        <taxon>Embryophyta</taxon>
        <taxon>Tracheophyta</taxon>
        <taxon>Spermatophyta</taxon>
        <taxon>Magnoliopsida</taxon>
        <taxon>eudicotyledons</taxon>
        <taxon>Gunneridae</taxon>
        <taxon>Pentapetalae</taxon>
        <taxon>asterids</taxon>
        <taxon>lamiids</taxon>
        <taxon>Lamiales</taxon>
        <taxon>Oleaceae</taxon>
        <taxon>Forsythieae</taxon>
        <taxon>Abeliophyllum</taxon>
    </lineage>
</organism>
<feature type="domain" description="Retrovirus-related Pol polyprotein from transposon TNT 1-94-like beta-barrel" evidence="1">
    <location>
        <begin position="187"/>
        <end position="238"/>
    </location>
</feature>
<evidence type="ECO:0000259" key="1">
    <source>
        <dbReference type="Pfam" id="PF22936"/>
    </source>
</evidence>
<dbReference type="EMBL" id="JBFOLK010000012">
    <property type="protein sequence ID" value="KAL2472246.1"/>
    <property type="molecule type" value="Genomic_DNA"/>
</dbReference>
<dbReference type="InterPro" id="IPR054722">
    <property type="entry name" value="PolX-like_BBD"/>
</dbReference>
<gene>
    <name evidence="2" type="ORF">Adt_40382</name>
</gene>
<name>A0ABD1Q7V9_9LAMI</name>
<comment type="caution">
    <text evidence="2">The sequence shown here is derived from an EMBL/GenBank/DDBJ whole genome shotgun (WGS) entry which is preliminary data.</text>
</comment>
<evidence type="ECO:0000313" key="3">
    <source>
        <dbReference type="Proteomes" id="UP001604336"/>
    </source>
</evidence>
<accession>A0ABD1Q7V9</accession>
<sequence>MRAILVQQRVSKALDDPETYPDELKEKSTEIVDMNEIAYGSIILHLSDNIVRQVDGSKTARVLRSALDTLFLTKTLPNKIYLLEKLFIFKIDTSKDLEANLSDFNIKVKSLSHNGKDFSNEDLTVILLNFLSDSYKEVKNAIKYAMDTLTQAIVIDALRSRDLEVRKEFKRGAREESHFVRGRTKKMDGNNYHKKVVEVLGNIAIRMHNGMVRIIHNVRYVPKLKRNLIFLGVLEDDRYWFKSKGSVLKIIKGSMVVMKGPKKNGMYYL</sequence>
<reference evidence="3" key="1">
    <citation type="submission" date="2024-07" db="EMBL/GenBank/DDBJ databases">
        <title>Two chromosome-level genome assemblies of Korean endemic species Abeliophyllum distichum and Forsythia ovata (Oleaceae).</title>
        <authorList>
            <person name="Jang H."/>
        </authorList>
    </citation>
    <scope>NUCLEOTIDE SEQUENCE [LARGE SCALE GENOMIC DNA]</scope>
</reference>
<dbReference type="AlphaFoldDB" id="A0ABD1Q7V9"/>
<dbReference type="Proteomes" id="UP001604336">
    <property type="component" value="Unassembled WGS sequence"/>
</dbReference>
<evidence type="ECO:0000313" key="2">
    <source>
        <dbReference type="EMBL" id="KAL2472246.1"/>
    </source>
</evidence>
<dbReference type="Pfam" id="PF14223">
    <property type="entry name" value="Retrotran_gag_2"/>
    <property type="match status" value="1"/>
</dbReference>
<protein>
    <submittedName>
        <fullName evidence="2">Retrovirus-related Pol polyprotein from transposon TNT 1-94</fullName>
    </submittedName>
</protein>